<dbReference type="InterPro" id="IPR035093">
    <property type="entry name" value="RelE/ParE_toxin_dom_sf"/>
</dbReference>
<name>K1L244_CECL9</name>
<dbReference type="AlphaFoldDB" id="K1L244"/>
<evidence type="ECO:0000313" key="2">
    <source>
        <dbReference type="EMBL" id="EKB50490.1"/>
    </source>
</evidence>
<accession>K1L244</accession>
<sequence length="88" mass="10472">MQFVGVLEYWANRTKSTTFSKKLIKLVEQKTQQISKTPFIYPTSGFKDHRIAILKDFSIFYKVTEEDIIITAFWDNRQDPDKLLKILR</sequence>
<comment type="caution">
    <text evidence="2">The sequence shown here is derived from an EMBL/GenBank/DDBJ whole genome shotgun (WGS) entry which is preliminary data.</text>
</comment>
<proteinExistence type="predicted"/>
<dbReference type="EMBL" id="AMGM01000008">
    <property type="protein sequence ID" value="EKB50490.1"/>
    <property type="molecule type" value="Genomic_DNA"/>
</dbReference>
<dbReference type="PATRIC" id="fig|1225176.3.peg.935"/>
<evidence type="ECO:0000313" key="3">
    <source>
        <dbReference type="Proteomes" id="UP000004478"/>
    </source>
</evidence>
<evidence type="ECO:0000256" key="1">
    <source>
        <dbReference type="ARBA" id="ARBA00022649"/>
    </source>
</evidence>
<protein>
    <recommendedName>
        <fullName evidence="4">Plasmid stabilization system protein</fullName>
    </recommendedName>
</protein>
<organism evidence="2 3">
    <name type="scientific">Cecembia lonarensis (strain CCUG 58316 / KCTC 22772 / LW9)</name>
    <dbReference type="NCBI Taxonomy" id="1225176"/>
    <lineage>
        <taxon>Bacteria</taxon>
        <taxon>Pseudomonadati</taxon>
        <taxon>Bacteroidota</taxon>
        <taxon>Cytophagia</taxon>
        <taxon>Cytophagales</taxon>
        <taxon>Cyclobacteriaceae</taxon>
        <taxon>Cecembia</taxon>
    </lineage>
</organism>
<dbReference type="Pfam" id="PF05016">
    <property type="entry name" value="ParE_toxin"/>
    <property type="match status" value="1"/>
</dbReference>
<keyword evidence="3" id="KW-1185">Reference proteome</keyword>
<keyword evidence="1" id="KW-1277">Toxin-antitoxin system</keyword>
<reference evidence="2 3" key="1">
    <citation type="journal article" date="2012" name="J. Bacteriol.">
        <title>Draft Genome Sequence of Cecembia lonarensis Strain LW9T, Isolated from Lonar Lake, a Haloalkaline Lake in India.</title>
        <authorList>
            <person name="Shivaji S."/>
            <person name="Ara S."/>
            <person name="Singh A."/>
            <person name="Pinnaka A.K."/>
        </authorList>
    </citation>
    <scope>NUCLEOTIDE SEQUENCE [LARGE SCALE GENOMIC DNA]</scope>
    <source>
        <strain evidence="2 3">LW9</strain>
    </source>
</reference>
<evidence type="ECO:0008006" key="4">
    <source>
        <dbReference type="Google" id="ProtNLM"/>
    </source>
</evidence>
<dbReference type="Proteomes" id="UP000004478">
    <property type="component" value="Unassembled WGS sequence"/>
</dbReference>
<dbReference type="InterPro" id="IPR007712">
    <property type="entry name" value="RelE/ParE_toxin"/>
</dbReference>
<dbReference type="OrthoDB" id="1098070at2"/>
<dbReference type="Gene3D" id="3.30.2310.20">
    <property type="entry name" value="RelE-like"/>
    <property type="match status" value="1"/>
</dbReference>
<dbReference type="RefSeq" id="WP_009183916.1">
    <property type="nucleotide sequence ID" value="NZ_AMGM01000008.1"/>
</dbReference>
<gene>
    <name evidence="2" type="ORF">B879_00872</name>
</gene>